<gene>
    <name evidence="3" type="ORF">GJV77_07230</name>
</gene>
<name>A0A7K1GLP2_9FLAO</name>
<evidence type="ECO:0000256" key="1">
    <source>
        <dbReference type="ARBA" id="ARBA00023267"/>
    </source>
</evidence>
<comment type="caution">
    <text evidence="3">The sequence shown here is derived from an EMBL/GenBank/DDBJ whole genome shotgun (WGS) entry which is preliminary data.</text>
</comment>
<feature type="domain" description="Lipoyl-binding" evidence="2">
    <location>
        <begin position="79"/>
        <end position="161"/>
    </location>
</feature>
<dbReference type="Gene3D" id="2.40.50.100">
    <property type="match status" value="1"/>
</dbReference>
<accession>A0A7K1GLP2</accession>
<proteinExistence type="predicted"/>
<keyword evidence="1" id="KW-0092">Biotin</keyword>
<dbReference type="InterPro" id="IPR050709">
    <property type="entry name" value="Biotin_Carboxyl_Carrier/Decarb"/>
</dbReference>
<dbReference type="SUPFAM" id="SSF51230">
    <property type="entry name" value="Single hybrid motif"/>
    <property type="match status" value="1"/>
</dbReference>
<dbReference type="EMBL" id="WMJY01000012">
    <property type="protein sequence ID" value="MTH29708.1"/>
    <property type="molecule type" value="Genomic_DNA"/>
</dbReference>
<dbReference type="Proteomes" id="UP000488936">
    <property type="component" value="Unassembled WGS sequence"/>
</dbReference>
<dbReference type="PROSITE" id="PS00188">
    <property type="entry name" value="BIOTIN"/>
    <property type="match status" value="1"/>
</dbReference>
<keyword evidence="4" id="KW-1185">Reference proteome</keyword>
<dbReference type="FunFam" id="2.40.50.100:FF:000003">
    <property type="entry name" value="Acetyl-CoA carboxylase biotin carboxyl carrier protein"/>
    <property type="match status" value="1"/>
</dbReference>
<dbReference type="InterPro" id="IPR001882">
    <property type="entry name" value="Biotin_BS"/>
</dbReference>
<protein>
    <submittedName>
        <fullName evidence="3">Acetyl-CoA carboxylase biotin carboxyl carrier protein subunit</fullName>
    </submittedName>
</protein>
<dbReference type="AlphaFoldDB" id="A0A7K1GLP2"/>
<evidence type="ECO:0000313" key="3">
    <source>
        <dbReference type="EMBL" id="MTH29708.1"/>
    </source>
</evidence>
<dbReference type="Pfam" id="PF00364">
    <property type="entry name" value="Biotin_lipoyl"/>
    <property type="match status" value="1"/>
</dbReference>
<dbReference type="PANTHER" id="PTHR45266:SF3">
    <property type="entry name" value="OXALOACETATE DECARBOXYLASE ALPHA CHAIN"/>
    <property type="match status" value="1"/>
</dbReference>
<evidence type="ECO:0000313" key="4">
    <source>
        <dbReference type="Proteomes" id="UP000488936"/>
    </source>
</evidence>
<sequence>MNKTYQLKVNGDVVFESDTLLNDSINAAAISTTSYHVLKNNSSFSVEIDEQQFAEKKYQITVNGNQYTVDIQTELDKLINELGFSLNTSKQVNFIKAPMPGLILDILVEVGQEVKENDNLLILEAMKMENNLSSPRSGVIKTINVTKGATVDKGLVLIEFE</sequence>
<organism evidence="3 4">
    <name type="scientific">Myroides pelagicus</name>
    <dbReference type="NCBI Taxonomy" id="270914"/>
    <lineage>
        <taxon>Bacteria</taxon>
        <taxon>Pseudomonadati</taxon>
        <taxon>Bacteroidota</taxon>
        <taxon>Flavobacteriia</taxon>
        <taxon>Flavobacteriales</taxon>
        <taxon>Flavobacteriaceae</taxon>
        <taxon>Myroides</taxon>
    </lineage>
</organism>
<reference evidence="3 4" key="1">
    <citation type="journal article" date="2006" name="Int. J. Syst. Evol. Microbiol.">
        <title>Myroides pelagicus sp. nov., isolated from seawater in Thailand.</title>
        <authorList>
            <person name="Yoon J."/>
            <person name="Maneerat S."/>
            <person name="Kawai F."/>
            <person name="Yokota A."/>
        </authorList>
    </citation>
    <scope>NUCLEOTIDE SEQUENCE [LARGE SCALE GENOMIC DNA]</scope>
    <source>
        <strain evidence="3 4">SM1T</strain>
    </source>
</reference>
<dbReference type="OrthoDB" id="9812676at2"/>
<dbReference type="PROSITE" id="PS50968">
    <property type="entry name" value="BIOTINYL_LIPOYL"/>
    <property type="match status" value="1"/>
</dbReference>
<dbReference type="CDD" id="cd06850">
    <property type="entry name" value="biotinyl_domain"/>
    <property type="match status" value="1"/>
</dbReference>
<dbReference type="PANTHER" id="PTHR45266">
    <property type="entry name" value="OXALOACETATE DECARBOXYLASE ALPHA CHAIN"/>
    <property type="match status" value="1"/>
</dbReference>
<dbReference type="InterPro" id="IPR000089">
    <property type="entry name" value="Biotin_lipoyl"/>
</dbReference>
<dbReference type="InterPro" id="IPR011053">
    <property type="entry name" value="Single_hybrid_motif"/>
</dbReference>
<evidence type="ECO:0000259" key="2">
    <source>
        <dbReference type="PROSITE" id="PS50968"/>
    </source>
</evidence>
<dbReference type="RefSeq" id="WP_155035699.1">
    <property type="nucleotide sequence ID" value="NZ_JAYMMG010000001.1"/>
</dbReference>